<gene>
    <name evidence="2" type="ORF">g.174307</name>
</gene>
<name>A0A2S2N716_SCHGA</name>
<proteinExistence type="predicted"/>
<organism evidence="2">
    <name type="scientific">Schizaphis graminum</name>
    <name type="common">Green bug aphid</name>
    <dbReference type="NCBI Taxonomy" id="13262"/>
    <lineage>
        <taxon>Eukaryota</taxon>
        <taxon>Metazoa</taxon>
        <taxon>Ecdysozoa</taxon>
        <taxon>Arthropoda</taxon>
        <taxon>Hexapoda</taxon>
        <taxon>Insecta</taxon>
        <taxon>Pterygota</taxon>
        <taxon>Neoptera</taxon>
        <taxon>Paraneoptera</taxon>
        <taxon>Hemiptera</taxon>
        <taxon>Sternorrhyncha</taxon>
        <taxon>Aphidomorpha</taxon>
        <taxon>Aphidoidea</taxon>
        <taxon>Aphididae</taxon>
        <taxon>Aphidini</taxon>
        <taxon>Schizaphis</taxon>
    </lineage>
</organism>
<feature type="region of interest" description="Disordered" evidence="1">
    <location>
        <begin position="1"/>
        <end position="34"/>
    </location>
</feature>
<feature type="compositionally biased region" description="Polar residues" evidence="1">
    <location>
        <begin position="1"/>
        <end position="21"/>
    </location>
</feature>
<dbReference type="EMBL" id="GGMR01000382">
    <property type="protein sequence ID" value="MBY13001.1"/>
    <property type="molecule type" value="Transcribed_RNA"/>
</dbReference>
<evidence type="ECO:0000313" key="2">
    <source>
        <dbReference type="EMBL" id="MBY13001.1"/>
    </source>
</evidence>
<dbReference type="AlphaFoldDB" id="A0A2S2N716"/>
<protein>
    <submittedName>
        <fullName evidence="2">Uncharacterized protein</fullName>
    </submittedName>
</protein>
<evidence type="ECO:0000256" key="1">
    <source>
        <dbReference type="SAM" id="MobiDB-lite"/>
    </source>
</evidence>
<accession>A0A2S2N716</accession>
<reference evidence="2" key="1">
    <citation type="submission" date="2018-04" db="EMBL/GenBank/DDBJ databases">
        <title>Transcriptome of Schizaphis graminum biotype I.</title>
        <authorList>
            <person name="Scully E.D."/>
            <person name="Geib S.M."/>
            <person name="Palmer N.A."/>
            <person name="Koch K."/>
            <person name="Bradshaw J."/>
            <person name="Heng-Moss T."/>
            <person name="Sarath G."/>
        </authorList>
    </citation>
    <scope>NUCLEOTIDE SEQUENCE</scope>
</reference>
<sequence>MASSSSSTINLAANVTNSSNSKRPDLSASTSSISSSRIFLLNGCPISRKISATMSVGILPDRSRSNASKAFLRTEICSGGKSSIFQTREIYFNNQRERLEEKNVSCVRRL</sequence>